<sequence length="77" mass="8909">MVQSTIRHSGIQKRTATYMTDALFLLCIKKGMGSCLNTIITLQHLSGTCFLQFKTFKVRPKLTNQFSIYKLYCHIIY</sequence>
<evidence type="ECO:0000313" key="1">
    <source>
        <dbReference type="EMBL" id="KAF6017952.1"/>
    </source>
</evidence>
<keyword evidence="2" id="KW-1185">Reference proteome</keyword>
<organism evidence="1 2">
    <name type="scientific">Bugula neritina</name>
    <name type="common">Brown bryozoan</name>
    <name type="synonym">Sertularia neritina</name>
    <dbReference type="NCBI Taxonomy" id="10212"/>
    <lineage>
        <taxon>Eukaryota</taxon>
        <taxon>Metazoa</taxon>
        <taxon>Spiralia</taxon>
        <taxon>Lophotrochozoa</taxon>
        <taxon>Bryozoa</taxon>
        <taxon>Gymnolaemata</taxon>
        <taxon>Cheilostomatida</taxon>
        <taxon>Flustrina</taxon>
        <taxon>Buguloidea</taxon>
        <taxon>Bugulidae</taxon>
        <taxon>Bugula</taxon>
    </lineage>
</organism>
<name>A0A7J7IVL4_BUGNE</name>
<gene>
    <name evidence="1" type="ORF">EB796_023712</name>
</gene>
<proteinExistence type="predicted"/>
<evidence type="ECO:0000313" key="2">
    <source>
        <dbReference type="Proteomes" id="UP000593567"/>
    </source>
</evidence>
<dbReference type="EMBL" id="VXIV02003349">
    <property type="protein sequence ID" value="KAF6017952.1"/>
    <property type="molecule type" value="Genomic_DNA"/>
</dbReference>
<accession>A0A7J7IVL4</accession>
<dbReference type="AlphaFoldDB" id="A0A7J7IVL4"/>
<reference evidence="1" key="1">
    <citation type="submission" date="2020-06" db="EMBL/GenBank/DDBJ databases">
        <title>Draft genome of Bugula neritina, a colonial animal packing powerful symbionts and potential medicines.</title>
        <authorList>
            <person name="Rayko M."/>
        </authorList>
    </citation>
    <scope>NUCLEOTIDE SEQUENCE [LARGE SCALE GENOMIC DNA]</scope>
    <source>
        <strain evidence="1">Kwan_BN1</strain>
    </source>
</reference>
<dbReference type="Proteomes" id="UP000593567">
    <property type="component" value="Unassembled WGS sequence"/>
</dbReference>
<comment type="caution">
    <text evidence="1">The sequence shown here is derived from an EMBL/GenBank/DDBJ whole genome shotgun (WGS) entry which is preliminary data.</text>
</comment>
<protein>
    <submittedName>
        <fullName evidence="1">Uncharacterized protein</fullName>
    </submittedName>
</protein>